<dbReference type="RefSeq" id="WP_380079361.1">
    <property type="nucleotide sequence ID" value="NZ_JBHSGO010000195.1"/>
</dbReference>
<gene>
    <name evidence="3" type="ORF">ACFO3G_07115</name>
</gene>
<evidence type="ECO:0000313" key="4">
    <source>
        <dbReference type="Proteomes" id="UP001596020"/>
    </source>
</evidence>
<keyword evidence="1" id="KW-0732">Signal</keyword>
<feature type="signal peptide" evidence="1">
    <location>
        <begin position="1"/>
        <end position="20"/>
    </location>
</feature>
<keyword evidence="4" id="KW-1185">Reference proteome</keyword>
<evidence type="ECO:0000313" key="3">
    <source>
        <dbReference type="EMBL" id="MFC4666363.1"/>
    </source>
</evidence>
<evidence type="ECO:0000259" key="2">
    <source>
        <dbReference type="Pfam" id="PF13568"/>
    </source>
</evidence>
<protein>
    <submittedName>
        <fullName evidence="3">Porin family protein</fullName>
    </submittedName>
</protein>
<feature type="domain" description="Outer membrane protein beta-barrel" evidence="2">
    <location>
        <begin position="20"/>
        <end position="188"/>
    </location>
</feature>
<reference evidence="4" key="1">
    <citation type="journal article" date="2019" name="Int. J. Syst. Evol. Microbiol.">
        <title>The Global Catalogue of Microorganisms (GCM) 10K type strain sequencing project: providing services to taxonomists for standard genome sequencing and annotation.</title>
        <authorList>
            <consortium name="The Broad Institute Genomics Platform"/>
            <consortium name="The Broad Institute Genome Sequencing Center for Infectious Disease"/>
            <person name="Wu L."/>
            <person name="Ma J."/>
        </authorList>
    </citation>
    <scope>NUCLEOTIDE SEQUENCE [LARGE SCALE GENOMIC DNA]</scope>
    <source>
        <strain evidence="4">CGMCC 4.7357</strain>
    </source>
</reference>
<sequence length="221" mass="24348">MKKFIMAAAMLLGLATAANAQNISFKADANLGFSNATVKIGDYKPSTDLKLGYRINLGMEMPFAGDLRSGQFYFSPGLTFLSKGHKFDMGPLSVKAMPHYLQIPLQLGARWQFADNMGVSLQFGPYLAVGLGGKYTIEGQAFGQRASTDIDYFGDNTNKRFDFGATIQAAFEYSRYYFQVGTDFGFLNTAQKEDISLNGSKVMNIADNKNYDFFLGVGVHF</sequence>
<accession>A0ABV9K8U1</accession>
<name>A0ABV9K8U1_9PORP</name>
<dbReference type="Proteomes" id="UP001596020">
    <property type="component" value="Unassembled WGS sequence"/>
</dbReference>
<dbReference type="EMBL" id="JBHSGO010000195">
    <property type="protein sequence ID" value="MFC4666363.1"/>
    <property type="molecule type" value="Genomic_DNA"/>
</dbReference>
<feature type="chain" id="PRO_5045102386" evidence="1">
    <location>
        <begin position="21"/>
        <end position="221"/>
    </location>
</feature>
<dbReference type="InterPro" id="IPR025665">
    <property type="entry name" value="Beta-barrel_OMP_2"/>
</dbReference>
<comment type="caution">
    <text evidence="3">The sequence shown here is derived from an EMBL/GenBank/DDBJ whole genome shotgun (WGS) entry which is preliminary data.</text>
</comment>
<organism evidence="3 4">
    <name type="scientific">Falsiporphyromonas endometrii</name>
    <dbReference type="NCBI Taxonomy" id="1387297"/>
    <lineage>
        <taxon>Bacteria</taxon>
        <taxon>Pseudomonadati</taxon>
        <taxon>Bacteroidota</taxon>
        <taxon>Bacteroidia</taxon>
        <taxon>Bacteroidales</taxon>
        <taxon>Porphyromonadaceae</taxon>
        <taxon>Falsiporphyromonas</taxon>
    </lineage>
</organism>
<evidence type="ECO:0000256" key="1">
    <source>
        <dbReference type="SAM" id="SignalP"/>
    </source>
</evidence>
<dbReference type="Pfam" id="PF13568">
    <property type="entry name" value="OMP_b-brl_2"/>
    <property type="match status" value="1"/>
</dbReference>
<proteinExistence type="predicted"/>